<dbReference type="InterPro" id="IPR043472">
    <property type="entry name" value="Macro_dom-like"/>
</dbReference>
<feature type="region of interest" description="Disordered" evidence="1">
    <location>
        <begin position="226"/>
        <end position="251"/>
    </location>
</feature>
<feature type="compositionally biased region" description="Polar residues" evidence="1">
    <location>
        <begin position="235"/>
        <end position="244"/>
    </location>
</feature>
<sequence>MWRKKYYEHPKRLALAAIAKETVDITPTIAAGLPHLDPTKSEKLHLDWLPPLDATKCPGFKVSEKSDPGNGTRARVFNQDTFDAALAMPAAVLGFSPSPEKSTQEAEAEIFELLKSAATSPSNLNPSTAARVVVLNMASERSPGGGWLKGASAQEEALCYRSTLAASLHRELYPIQRKAGLYTRDVVIFRGSVADGHKLMIPETAIAKLSVVSALSVAGIRRPEVKPANGAEAPGTSQSTQGSPEQARKMNGKKEPKGLFVFADPAALELTKDKMRLCLRMAAAKGHTMLVLGAIGCGAFRNPPNEVVQCWLEVLGESEFAGGWFKEVWFAVLDRRNEGNFEIFKDAFDGKVFCELR</sequence>
<comment type="caution">
    <text evidence="3">The sequence shown here is derived from an EMBL/GenBank/DDBJ whole genome shotgun (WGS) entry which is preliminary data.</text>
</comment>
<dbReference type="PANTHER" id="PTHR35596:SF1">
    <property type="entry name" value="MICROBIAL-TYPE PARG CATALYTIC DOMAIN-CONTAINING PROTEIN"/>
    <property type="match status" value="1"/>
</dbReference>
<dbReference type="InterPro" id="IPR019261">
    <property type="entry name" value="PARG_cat_microbial"/>
</dbReference>
<dbReference type="InterPro" id="IPR012664">
    <property type="entry name" value="CHP02452"/>
</dbReference>
<evidence type="ECO:0000313" key="3">
    <source>
        <dbReference type="EMBL" id="KAL2266843.1"/>
    </source>
</evidence>
<feature type="domain" description="Microbial-type PARG catalytic" evidence="2">
    <location>
        <begin position="101"/>
        <end position="189"/>
    </location>
</feature>
<dbReference type="SUPFAM" id="SSF52949">
    <property type="entry name" value="Macro domain-like"/>
    <property type="match status" value="1"/>
</dbReference>
<keyword evidence="4" id="KW-1185">Reference proteome</keyword>
<name>A0ABR4D8Z6_9PEZI</name>
<gene>
    <name evidence="3" type="ORF">VTJ83DRAFT_4120</name>
</gene>
<accession>A0ABR4D8Z6</accession>
<evidence type="ECO:0000259" key="2">
    <source>
        <dbReference type="Pfam" id="PF10021"/>
    </source>
</evidence>
<organism evidence="3 4">
    <name type="scientific">Remersonia thermophila</name>
    <dbReference type="NCBI Taxonomy" id="72144"/>
    <lineage>
        <taxon>Eukaryota</taxon>
        <taxon>Fungi</taxon>
        <taxon>Dikarya</taxon>
        <taxon>Ascomycota</taxon>
        <taxon>Pezizomycotina</taxon>
        <taxon>Sordariomycetes</taxon>
        <taxon>Sordariomycetidae</taxon>
        <taxon>Sordariales</taxon>
        <taxon>Sordariales incertae sedis</taxon>
        <taxon>Remersonia</taxon>
    </lineage>
</organism>
<dbReference type="GeneID" id="98125219"/>
<evidence type="ECO:0000256" key="1">
    <source>
        <dbReference type="SAM" id="MobiDB-lite"/>
    </source>
</evidence>
<dbReference type="PANTHER" id="PTHR35596">
    <property type="entry name" value="DUF2263 DOMAIN-CONTAINING PROTEIN"/>
    <property type="match status" value="1"/>
</dbReference>
<dbReference type="EMBL" id="JAZGUE010000004">
    <property type="protein sequence ID" value="KAL2266843.1"/>
    <property type="molecule type" value="Genomic_DNA"/>
</dbReference>
<proteinExistence type="predicted"/>
<dbReference type="NCBIfam" id="TIGR02452">
    <property type="entry name" value="TIGR02452 family protein"/>
    <property type="match status" value="2"/>
</dbReference>
<dbReference type="RefSeq" id="XP_070865570.1">
    <property type="nucleotide sequence ID" value="XM_071010575.1"/>
</dbReference>
<protein>
    <recommendedName>
        <fullName evidence="2">Microbial-type PARG catalytic domain-containing protein</fullName>
    </recommendedName>
</protein>
<reference evidence="3 4" key="1">
    <citation type="journal article" date="2024" name="Commun. Biol.">
        <title>Comparative genomic analysis of thermophilic fungi reveals convergent evolutionary adaptations and gene losses.</title>
        <authorList>
            <person name="Steindorff A.S."/>
            <person name="Aguilar-Pontes M.V."/>
            <person name="Robinson A.J."/>
            <person name="Andreopoulos B."/>
            <person name="LaButti K."/>
            <person name="Kuo A."/>
            <person name="Mondo S."/>
            <person name="Riley R."/>
            <person name="Otillar R."/>
            <person name="Haridas S."/>
            <person name="Lipzen A."/>
            <person name="Grimwood J."/>
            <person name="Schmutz J."/>
            <person name="Clum A."/>
            <person name="Reid I.D."/>
            <person name="Moisan M.C."/>
            <person name="Butler G."/>
            <person name="Nguyen T.T.M."/>
            <person name="Dewar K."/>
            <person name="Conant G."/>
            <person name="Drula E."/>
            <person name="Henrissat B."/>
            <person name="Hansel C."/>
            <person name="Singer S."/>
            <person name="Hutchinson M.I."/>
            <person name="de Vries R.P."/>
            <person name="Natvig D.O."/>
            <person name="Powell A.J."/>
            <person name="Tsang A."/>
            <person name="Grigoriev I.V."/>
        </authorList>
    </citation>
    <scope>NUCLEOTIDE SEQUENCE [LARGE SCALE GENOMIC DNA]</scope>
    <source>
        <strain evidence="3 4">ATCC 22073</strain>
    </source>
</reference>
<dbReference type="Proteomes" id="UP001600064">
    <property type="component" value="Unassembled WGS sequence"/>
</dbReference>
<dbReference type="Gene3D" id="3.40.220.10">
    <property type="entry name" value="Leucine Aminopeptidase, subunit E, domain 1"/>
    <property type="match status" value="1"/>
</dbReference>
<evidence type="ECO:0000313" key="4">
    <source>
        <dbReference type="Proteomes" id="UP001600064"/>
    </source>
</evidence>
<dbReference type="Pfam" id="PF10021">
    <property type="entry name" value="PARG_cat_microb"/>
    <property type="match status" value="1"/>
</dbReference>